<dbReference type="InterPro" id="IPR012337">
    <property type="entry name" value="RNaseH-like_sf"/>
</dbReference>
<dbReference type="GO" id="GO:0015074">
    <property type="term" value="P:DNA integration"/>
    <property type="evidence" value="ECO:0007669"/>
    <property type="project" value="InterPro"/>
</dbReference>
<dbReference type="InterPro" id="IPR047797">
    <property type="entry name" value="ISNCY_transpos"/>
</dbReference>
<dbReference type="InterPro" id="IPR001584">
    <property type="entry name" value="Integrase_cat-core"/>
</dbReference>
<dbReference type="SUPFAM" id="SSF53098">
    <property type="entry name" value="Ribonuclease H-like"/>
    <property type="match status" value="1"/>
</dbReference>
<evidence type="ECO:0000313" key="4">
    <source>
        <dbReference type="EMBL" id="AVX21868.1"/>
    </source>
</evidence>
<dbReference type="InterPro" id="IPR036397">
    <property type="entry name" value="RNaseH_sf"/>
</dbReference>
<dbReference type="PANTHER" id="PTHR35004:SF7">
    <property type="entry name" value="INTEGRASE PROTEIN"/>
    <property type="match status" value="1"/>
</dbReference>
<reference evidence="4 5" key="1">
    <citation type="submission" date="2018-04" db="EMBL/GenBank/DDBJ databases">
        <title>Genomic insights into metabolic versatility of Carboxydocella thermautotrophica capable of coupling hydrogenogenic CO oxidation with the reduction of Fe(III) minerals in Kamchatka hot springs.</title>
        <authorList>
            <person name="Toshchakov S.V."/>
            <person name="Tepliuk A.V."/>
            <person name="Gavrilov S.N."/>
            <person name="Kublanov I.V."/>
            <person name="Lebedinsky A.V."/>
            <person name="Bonch-Osmolovskaya E.A."/>
            <person name="Rusakov V.S."/>
            <person name="Chistyakova N.I."/>
            <person name="Korzhenkov A."/>
            <person name="Zavarsina D.G."/>
            <person name="Sokolova T.G."/>
        </authorList>
    </citation>
    <scope>NUCLEOTIDE SEQUENCE [LARGE SCALE GENOMIC DNA]</scope>
    <source>
        <strain evidence="4 5">019</strain>
    </source>
</reference>
<dbReference type="RefSeq" id="WP_107752771.1">
    <property type="nucleotide sequence ID" value="NZ_CP028491.1"/>
</dbReference>
<dbReference type="Pfam" id="PF13518">
    <property type="entry name" value="HTH_28"/>
    <property type="match status" value="1"/>
</dbReference>
<gene>
    <name evidence="2" type="ORF">CFE_0263</name>
    <name evidence="3" type="ORF">CFE_1677</name>
    <name evidence="4" type="ORF">CFE_2736</name>
</gene>
<dbReference type="AlphaFoldDB" id="A0A2R4N435"/>
<dbReference type="Gene3D" id="3.30.420.10">
    <property type="entry name" value="Ribonuclease H-like superfamily/Ribonuclease H"/>
    <property type="match status" value="1"/>
</dbReference>
<dbReference type="InterPro" id="IPR055247">
    <property type="entry name" value="InsJ-like_HTH"/>
</dbReference>
<feature type="domain" description="Integrase catalytic" evidence="1">
    <location>
        <begin position="130"/>
        <end position="314"/>
    </location>
</feature>
<dbReference type="GO" id="GO:0003676">
    <property type="term" value="F:nucleic acid binding"/>
    <property type="evidence" value="ECO:0007669"/>
    <property type="project" value="InterPro"/>
</dbReference>
<protein>
    <submittedName>
        <fullName evidence="4">Integrase core domain-containing protein</fullName>
    </submittedName>
</protein>
<evidence type="ECO:0000313" key="3">
    <source>
        <dbReference type="EMBL" id="AVX20850.1"/>
    </source>
</evidence>
<dbReference type="Proteomes" id="UP000241323">
    <property type="component" value="Chromosome"/>
</dbReference>
<evidence type="ECO:0000313" key="5">
    <source>
        <dbReference type="Proteomes" id="UP000241323"/>
    </source>
</evidence>
<name>A0A2R4N435_CARTR</name>
<dbReference type="PROSITE" id="PS50994">
    <property type="entry name" value="INTEGRASE"/>
    <property type="match status" value="1"/>
</dbReference>
<accession>A0A2R4N435</accession>
<dbReference type="PANTHER" id="PTHR35004">
    <property type="entry name" value="TRANSPOSASE RV3428C-RELATED"/>
    <property type="match status" value="1"/>
</dbReference>
<dbReference type="KEGG" id="cthm:CFE_1677"/>
<dbReference type="EMBL" id="CP028491">
    <property type="protein sequence ID" value="AVX20850.1"/>
    <property type="molecule type" value="Genomic_DNA"/>
</dbReference>
<dbReference type="KEGG" id="cthm:CFE_2736"/>
<proteinExistence type="predicted"/>
<evidence type="ECO:0000313" key="2">
    <source>
        <dbReference type="EMBL" id="AVX19462.1"/>
    </source>
</evidence>
<keyword evidence="5" id="KW-1185">Reference proteome</keyword>
<sequence length="440" mass="50823">MTQKQLNRYKVISSLIDGKLSISEAAMSLGLSERQIKRLKKGVMEQGPAFLIHKNTGRKPQHALTDELKSKIILLKQSDKYKNANFKHFMELLEVHEEIAISYSCLHTILTKAGINSPKKRRRFKPHRRRKRRPQEGLLIQMDATPFEWFGTNEKFALHGAIDDATGKIVGLYLAKNECLQGYFEVTWQIVNKHGIPASIYADRHSIFLSQNASRLTIEEQLQGKVVNDTQFGRAMKELGITLIPARSPQAKGRVERLWETLQSRLPVEFKIAGITTIDEANEFLSQYIEKFNSQFAVKALEPETAYRALDQNIDIGHILCVKQKRTIDNGGVFSFYNRHFKVIYKETNPIPPRTKIDVLISPVFGVKVQYKNTVFETIPYVKPQKTQKPKTEATERKPYIPPDTHYFKYGHNLVKRLTYEDSDRDILKMLEEIFLRKYA</sequence>
<organism evidence="4 5">
    <name type="scientific">Carboxydocella thermautotrophica</name>
    <dbReference type="NCBI Taxonomy" id="178899"/>
    <lineage>
        <taxon>Bacteria</taxon>
        <taxon>Bacillati</taxon>
        <taxon>Bacillota</taxon>
        <taxon>Clostridia</taxon>
        <taxon>Eubacteriales</taxon>
        <taxon>Clostridiales Family XVI. Incertae Sedis</taxon>
        <taxon>Carboxydocella</taxon>
    </lineage>
</organism>
<dbReference type="KEGG" id="cthm:CFE_0263"/>
<evidence type="ECO:0000259" key="1">
    <source>
        <dbReference type="PROSITE" id="PS50994"/>
    </source>
</evidence>
<dbReference type="EMBL" id="CP028491">
    <property type="protein sequence ID" value="AVX19462.1"/>
    <property type="molecule type" value="Genomic_DNA"/>
</dbReference>
<dbReference type="NCBIfam" id="NF033594">
    <property type="entry name" value="transpos_ISNCY_2"/>
    <property type="match status" value="1"/>
</dbReference>
<dbReference type="EMBL" id="CP028491">
    <property type="protein sequence ID" value="AVX21868.1"/>
    <property type="molecule type" value="Genomic_DNA"/>
</dbReference>